<keyword evidence="3 10" id="KW-0378">Hydrolase</keyword>
<dbReference type="AlphaFoldDB" id="A0A1I8P1Y4"/>
<dbReference type="Proteomes" id="UP000095300">
    <property type="component" value="Unassembled WGS sequence"/>
</dbReference>
<evidence type="ECO:0000256" key="5">
    <source>
        <dbReference type="ARBA" id="ARBA00022837"/>
    </source>
</evidence>
<dbReference type="Gene3D" id="3.30.1640.30">
    <property type="match status" value="1"/>
</dbReference>
<keyword evidence="2" id="KW-0732">Signal</keyword>
<protein>
    <recommendedName>
        <fullName evidence="11">CLIP domain-containing serine protease</fullName>
        <ecNumber evidence="10">3.4.21.-</ecNumber>
    </recommendedName>
</protein>
<dbReference type="InterPro" id="IPR001314">
    <property type="entry name" value="Peptidase_S1A"/>
</dbReference>
<dbReference type="InterPro" id="IPR022700">
    <property type="entry name" value="CLIP"/>
</dbReference>
<sequence length="396" mass="43543">MLAKMLKPRLILAKSILIAGVILNTSLALSYDDSLKCFNPNGRIGRCISVYECTTILGIIRNQRSTEIAFARQSECPNGRGRRPYVCCTVDTGFVQRTQLNGQRIVFPRDDDTFTYSSKPRPYTERPQNNDDLYPKPPVCGPISVVNKIYGGEEAELGEFPWLANLEHKKANGALVSVCAGNIINHRYVLTAGHCIKGKIEEKVGKLVSIRIGDHNTQTPVDCNNHGCIAPFQRLNVERIMVHPEFNSDPSIYNINDIALVRTDRSIVYSETVAPICLPDALPSLGPLRSGIKLTVAGWGHNGTAKYTAAKQKVEVPYVENSVCPHKLVDSQLCAGGEYRKDSCTGDSGGALTRLSPHGWCVEGIVSYGRGCGLETPAIYTRVRSFLNWIHSNVVP</sequence>
<dbReference type="Pfam" id="PF12032">
    <property type="entry name" value="CLIP"/>
    <property type="match status" value="1"/>
</dbReference>
<comment type="subcellular location">
    <subcellularLocation>
        <location evidence="11">Secreted</location>
    </subcellularLocation>
</comment>
<feature type="domain" description="Clip" evidence="14">
    <location>
        <begin position="36"/>
        <end position="88"/>
    </location>
</feature>
<dbReference type="PROSITE" id="PS00134">
    <property type="entry name" value="TRYPSIN_HIS"/>
    <property type="match status" value="1"/>
</dbReference>
<dbReference type="GO" id="GO:0005576">
    <property type="term" value="C:extracellular region"/>
    <property type="evidence" value="ECO:0007669"/>
    <property type="project" value="UniProtKB-SubCell"/>
</dbReference>
<dbReference type="InterPro" id="IPR018114">
    <property type="entry name" value="TRYPSIN_HIS"/>
</dbReference>
<keyword evidence="6" id="KW-0865">Zymogen</keyword>
<dbReference type="PRINTS" id="PR00722">
    <property type="entry name" value="CHYMOTRYPSIN"/>
</dbReference>
<comment type="domain">
    <text evidence="11">The clip domain consists of 35-55 residues which are 'knitted' together usually by 3 conserved disulfide bonds forming a clip-like compact structure.</text>
</comment>
<evidence type="ECO:0000256" key="6">
    <source>
        <dbReference type="ARBA" id="ARBA00023145"/>
    </source>
</evidence>
<evidence type="ECO:0000256" key="11">
    <source>
        <dbReference type="RuleBase" id="RU366078"/>
    </source>
</evidence>
<dbReference type="PROSITE" id="PS00135">
    <property type="entry name" value="TRYPSIN_SER"/>
    <property type="match status" value="1"/>
</dbReference>
<dbReference type="InterPro" id="IPR033116">
    <property type="entry name" value="TRYPSIN_SER"/>
</dbReference>
<evidence type="ECO:0000256" key="3">
    <source>
        <dbReference type="ARBA" id="ARBA00022801"/>
    </source>
</evidence>
<evidence type="ECO:0000259" key="13">
    <source>
        <dbReference type="PROSITE" id="PS50240"/>
    </source>
</evidence>
<evidence type="ECO:0000256" key="10">
    <source>
        <dbReference type="RuleBase" id="RU363034"/>
    </source>
</evidence>
<evidence type="ECO:0000259" key="14">
    <source>
        <dbReference type="PROSITE" id="PS51888"/>
    </source>
</evidence>
<dbReference type="PROSITE" id="PS50240">
    <property type="entry name" value="TRYPSIN_DOM"/>
    <property type="match status" value="1"/>
</dbReference>
<organism evidence="15 16">
    <name type="scientific">Stomoxys calcitrans</name>
    <name type="common">Stable fly</name>
    <name type="synonym">Conops calcitrans</name>
    <dbReference type="NCBI Taxonomy" id="35570"/>
    <lineage>
        <taxon>Eukaryota</taxon>
        <taxon>Metazoa</taxon>
        <taxon>Ecdysozoa</taxon>
        <taxon>Arthropoda</taxon>
        <taxon>Hexapoda</taxon>
        <taxon>Insecta</taxon>
        <taxon>Pterygota</taxon>
        <taxon>Neoptera</taxon>
        <taxon>Endopterygota</taxon>
        <taxon>Diptera</taxon>
        <taxon>Brachycera</taxon>
        <taxon>Muscomorpha</taxon>
        <taxon>Muscoidea</taxon>
        <taxon>Muscidae</taxon>
        <taxon>Stomoxys</taxon>
    </lineage>
</organism>
<dbReference type="EC" id="3.4.21.-" evidence="10"/>
<dbReference type="SUPFAM" id="SSF50494">
    <property type="entry name" value="Trypsin-like serine proteases"/>
    <property type="match status" value="1"/>
</dbReference>
<dbReference type="Pfam" id="PF00089">
    <property type="entry name" value="Trypsin"/>
    <property type="match status" value="1"/>
</dbReference>
<dbReference type="VEuPathDB" id="VectorBase:SCAU004113"/>
<dbReference type="CDD" id="cd00190">
    <property type="entry name" value="Tryp_SPc"/>
    <property type="match status" value="1"/>
</dbReference>
<gene>
    <name evidence="15" type="primary">106085426</name>
</gene>
<dbReference type="OrthoDB" id="9028152at2759"/>
<dbReference type="PROSITE" id="PS51888">
    <property type="entry name" value="CLIP"/>
    <property type="match status" value="1"/>
</dbReference>
<dbReference type="InterPro" id="IPR001254">
    <property type="entry name" value="Trypsin_dom"/>
</dbReference>
<dbReference type="SMART" id="SM00680">
    <property type="entry name" value="CLIP"/>
    <property type="match status" value="1"/>
</dbReference>
<dbReference type="FunFam" id="2.40.10.10:FF:000028">
    <property type="entry name" value="Serine protease easter"/>
    <property type="match status" value="1"/>
</dbReference>
<dbReference type="EnsemblMetazoa" id="SCAU004113-RA">
    <property type="protein sequence ID" value="SCAU004113-PA"/>
    <property type="gene ID" value="SCAU004113"/>
</dbReference>
<evidence type="ECO:0000256" key="2">
    <source>
        <dbReference type="ARBA" id="ARBA00022729"/>
    </source>
</evidence>
<accession>A0A1I8P1Y4</accession>
<proteinExistence type="inferred from homology"/>
<evidence type="ECO:0000256" key="7">
    <source>
        <dbReference type="ARBA" id="ARBA00023157"/>
    </source>
</evidence>
<dbReference type="GO" id="GO:0004252">
    <property type="term" value="F:serine-type endopeptidase activity"/>
    <property type="evidence" value="ECO:0007669"/>
    <property type="project" value="UniProtKB-UniRule"/>
</dbReference>
<keyword evidence="16" id="KW-1185">Reference proteome</keyword>
<dbReference type="InterPro" id="IPR043504">
    <property type="entry name" value="Peptidase_S1_PA_chymotrypsin"/>
</dbReference>
<dbReference type="GO" id="GO:0006508">
    <property type="term" value="P:proteolysis"/>
    <property type="evidence" value="ECO:0007669"/>
    <property type="project" value="UniProtKB-KW"/>
</dbReference>
<keyword evidence="7" id="KW-1015">Disulfide bond</keyword>
<keyword evidence="5" id="KW-0106">Calcium</keyword>
<dbReference type="InterPro" id="IPR009003">
    <property type="entry name" value="Peptidase_S1_PA"/>
</dbReference>
<evidence type="ECO:0000256" key="8">
    <source>
        <dbReference type="ARBA" id="ARBA00023180"/>
    </source>
</evidence>
<keyword evidence="8" id="KW-0325">Glycoprotein</keyword>
<evidence type="ECO:0000313" key="15">
    <source>
        <dbReference type="EnsemblMetazoa" id="SCAU004113-PA"/>
    </source>
</evidence>
<keyword evidence="4 10" id="KW-0720">Serine protease</keyword>
<dbReference type="PANTHER" id="PTHR24256">
    <property type="entry name" value="TRYPTASE-RELATED"/>
    <property type="match status" value="1"/>
</dbReference>
<evidence type="ECO:0000256" key="12">
    <source>
        <dbReference type="SAM" id="MobiDB-lite"/>
    </source>
</evidence>
<dbReference type="InterPro" id="IPR038565">
    <property type="entry name" value="CLIP_sf"/>
</dbReference>
<name>A0A1I8P1Y4_STOCA</name>
<dbReference type="KEGG" id="scac:106085426"/>
<evidence type="ECO:0000256" key="9">
    <source>
        <dbReference type="ARBA" id="ARBA00024195"/>
    </source>
</evidence>
<evidence type="ECO:0000256" key="1">
    <source>
        <dbReference type="ARBA" id="ARBA00022670"/>
    </source>
</evidence>
<evidence type="ECO:0000256" key="4">
    <source>
        <dbReference type="ARBA" id="ARBA00022825"/>
    </source>
</evidence>
<keyword evidence="1 10" id="KW-0645">Protease</keyword>
<keyword evidence="11" id="KW-0964">Secreted</keyword>
<dbReference type="InterPro" id="IPR051487">
    <property type="entry name" value="Ser/Thr_Proteases_Immune/Dev"/>
</dbReference>
<feature type="region of interest" description="Disordered" evidence="12">
    <location>
        <begin position="111"/>
        <end position="131"/>
    </location>
</feature>
<dbReference type="STRING" id="35570.A0A1I8P1Y4"/>
<feature type="domain" description="Peptidase S1" evidence="13">
    <location>
        <begin position="149"/>
        <end position="395"/>
    </location>
</feature>
<dbReference type="Gene3D" id="2.40.10.10">
    <property type="entry name" value="Trypsin-like serine proteases"/>
    <property type="match status" value="2"/>
</dbReference>
<dbReference type="SMART" id="SM00020">
    <property type="entry name" value="Tryp_SPc"/>
    <property type="match status" value="1"/>
</dbReference>
<evidence type="ECO:0000313" key="16">
    <source>
        <dbReference type="Proteomes" id="UP000095300"/>
    </source>
</evidence>
<comment type="similarity">
    <text evidence="9 11">Belongs to the peptidase S1 family. CLIP subfamily.</text>
</comment>
<reference evidence="15" key="1">
    <citation type="submission" date="2020-05" db="UniProtKB">
        <authorList>
            <consortium name="EnsemblMetazoa"/>
        </authorList>
    </citation>
    <scope>IDENTIFICATION</scope>
    <source>
        <strain evidence="15">USDA</strain>
    </source>
</reference>